<reference evidence="2 3" key="1">
    <citation type="submission" date="2013-08" db="EMBL/GenBank/DDBJ databases">
        <authorList>
            <person name="Durkin A.S."/>
            <person name="Haft D.R."/>
            <person name="McCorrison J."/>
            <person name="Torralba M."/>
            <person name="Gillis M."/>
            <person name="Haft D.H."/>
            <person name="Methe B."/>
            <person name="Sutton G."/>
            <person name="Nelson K.E."/>
        </authorList>
    </citation>
    <scope>NUCLEOTIDE SEQUENCE [LARGE SCALE GENOMIC DNA]</scope>
    <source>
        <strain evidence="2 3">F0068</strain>
    </source>
</reference>
<sequence length="637" mass="71790">MNHKNIIKVFAAMLLTAPLVFTASCSTDEYAKLNTNPATINKADIKYLFTQEQISYQPFDYLLWYYDANYTSHFAQAYTPAGSFSDLFNQIGALGGAGSRFVEVKKYENEINKTIAEMDAEKAKGYQDIKAMANALSVYMALYDCDMYGSMPYSEAVQFRYGGTLTPKYDSQKELFTKWIEEIDADIKVLSAKLESQASLGNNDLAYNGDAAKWLKFANGVKLKLAVRLLHQNKALAIKLAEQVGSNDNNVMSAIEDDYVYNKGTGGDGGNNTYGTDNSVSLGASSKNVLDFMKRNHDPRMLVMFTKNSYSSEVIQAFFDAQAKGNTKCAVPKYILDNVNYTTDASGHKRFVNWKGDGEPWVRYYGIPIGLKLSDDKNYTGDNNYFITTRWEVTDGDASKTYRPYSTFNEELVRGRVDFTFPTAPKGKVVQDTEDNPLYEMTLSTAEVNLYLAEFKLLGANLPKSAAAYFKAGVEASAKAYNRLAMLNKIPYYDKEHCNDPFDKPVTYGDKEIENMMANADYQLTGNRASDLEKIYIQLFLHFYYQPLEQFVTVRRSGVPKVGSTLIPWVKLTENTNIPRRFYITEPKDFDKMKPFIIAAAKEQGFTFSDGQNPSLLNTERVWYDKGAPNFGEGPNY</sequence>
<dbReference type="InterPro" id="IPR041662">
    <property type="entry name" value="SusD-like_2"/>
</dbReference>
<dbReference type="Gene3D" id="1.25.40.390">
    <property type="match status" value="2"/>
</dbReference>
<dbReference type="Pfam" id="PF12741">
    <property type="entry name" value="SusD-like"/>
    <property type="match status" value="1"/>
</dbReference>
<dbReference type="SUPFAM" id="SSF48452">
    <property type="entry name" value="TPR-like"/>
    <property type="match status" value="1"/>
</dbReference>
<proteinExistence type="predicted"/>
<dbReference type="PROSITE" id="PS51257">
    <property type="entry name" value="PROKAR_LIPOPROTEIN"/>
    <property type="match status" value="1"/>
</dbReference>
<feature type="signal peptide" evidence="1">
    <location>
        <begin position="1"/>
        <end position="23"/>
    </location>
</feature>
<dbReference type="InterPro" id="IPR011990">
    <property type="entry name" value="TPR-like_helical_dom_sf"/>
</dbReference>
<dbReference type="Pfam" id="PF12771">
    <property type="entry name" value="SusD-like_2"/>
    <property type="match status" value="1"/>
</dbReference>
<dbReference type="EMBL" id="AWET01000051">
    <property type="protein sequence ID" value="ERJ97840.1"/>
    <property type="molecule type" value="Genomic_DNA"/>
</dbReference>
<gene>
    <name evidence="2" type="ORF">HMPREF1218_0814</name>
</gene>
<keyword evidence="2" id="KW-0449">Lipoprotein</keyword>
<keyword evidence="1" id="KW-0732">Signal</keyword>
<organism evidence="2 3">
    <name type="scientific">Hoylesella pleuritidis F0068</name>
    <dbReference type="NCBI Taxonomy" id="1081904"/>
    <lineage>
        <taxon>Bacteria</taxon>
        <taxon>Pseudomonadati</taxon>
        <taxon>Bacteroidota</taxon>
        <taxon>Bacteroidia</taxon>
        <taxon>Bacteroidales</taxon>
        <taxon>Prevotellaceae</taxon>
        <taxon>Hoylesella</taxon>
    </lineage>
</organism>
<name>U2L0E3_9BACT</name>
<dbReference type="AlphaFoldDB" id="U2L0E3"/>
<keyword evidence="3" id="KW-1185">Reference proteome</keyword>
<evidence type="ECO:0000256" key="1">
    <source>
        <dbReference type="SAM" id="SignalP"/>
    </source>
</evidence>
<dbReference type="Proteomes" id="UP000016600">
    <property type="component" value="Unassembled WGS sequence"/>
</dbReference>
<dbReference type="PATRIC" id="fig|1081904.3.peg.2309"/>
<evidence type="ECO:0000313" key="2">
    <source>
        <dbReference type="EMBL" id="ERJ97840.1"/>
    </source>
</evidence>
<dbReference type="InterPro" id="IPR024302">
    <property type="entry name" value="SusD-like"/>
</dbReference>
<comment type="caution">
    <text evidence="2">The sequence shown here is derived from an EMBL/GenBank/DDBJ whole genome shotgun (WGS) entry which is preliminary data.</text>
</comment>
<feature type="chain" id="PRO_5004631516" evidence="1">
    <location>
        <begin position="24"/>
        <end position="637"/>
    </location>
</feature>
<accession>U2L0E3</accession>
<protein>
    <submittedName>
        <fullName evidence="2">Susd and RagB outer membrane lipoprotein</fullName>
    </submittedName>
</protein>
<evidence type="ECO:0000313" key="3">
    <source>
        <dbReference type="Proteomes" id="UP000016600"/>
    </source>
</evidence>
<dbReference type="RefSeq" id="WP_021584865.1">
    <property type="nucleotide sequence ID" value="NZ_AWET01000051.1"/>
</dbReference>